<gene>
    <name evidence="8" type="ORF">CLV46_1150</name>
</gene>
<evidence type="ECO:0000256" key="3">
    <source>
        <dbReference type="ARBA" id="ARBA00023082"/>
    </source>
</evidence>
<dbReference type="Pfam" id="PF08281">
    <property type="entry name" value="Sigma70_r4_2"/>
    <property type="match status" value="1"/>
</dbReference>
<dbReference type="EMBL" id="PGFF01000001">
    <property type="protein sequence ID" value="PJJ71601.1"/>
    <property type="molecule type" value="Genomic_DNA"/>
</dbReference>
<evidence type="ECO:0000256" key="2">
    <source>
        <dbReference type="ARBA" id="ARBA00023015"/>
    </source>
</evidence>
<dbReference type="GO" id="GO:0006352">
    <property type="term" value="P:DNA-templated transcription initiation"/>
    <property type="evidence" value="ECO:0007669"/>
    <property type="project" value="InterPro"/>
</dbReference>
<protein>
    <submittedName>
        <fullName evidence="8">RNA polymerase sigma-70 factor (ECF subfamily)</fullName>
    </submittedName>
</protein>
<dbReference type="Pfam" id="PF04542">
    <property type="entry name" value="Sigma70_r2"/>
    <property type="match status" value="1"/>
</dbReference>
<evidence type="ECO:0000313" key="8">
    <source>
        <dbReference type="EMBL" id="PJJ71601.1"/>
    </source>
</evidence>
<dbReference type="InterPro" id="IPR046531">
    <property type="entry name" value="DUF6596"/>
</dbReference>
<dbReference type="SUPFAM" id="SSF88946">
    <property type="entry name" value="Sigma2 domain of RNA polymerase sigma factors"/>
    <property type="match status" value="1"/>
</dbReference>
<proteinExistence type="inferred from homology"/>
<sequence>MTSAAVADSVAALHRAEWSRLVAGLIRVTGDWAVAEDCAQEAFETALGRWDADGIPPAPGAWLATVARNRALDRLRRAGLEQRIVSEGLLAPEPPDDVDDDRLRLLFTCCHPALALEARVALTLRTVAGLTTAEIARAFLVSESTMAQRLVRAKAKIAHAGIPFRVPPPELLAERLDGVLAVIYLVFTEGYSATGGDELVRAPLAEQAIRLARLLHGLMPGETEAAGLLALLLLQHARRDARVDEYGDAVTIDAQDRSRWDREAITEGSTLIRRAAREGTVGRYTLQAVIAAAHATAPSWERTDFAAILDAYDALAAIDPSPVVALNRAIAVGMARGPQAGLRAVDTVGDAPATLVAPARARFLRDSGRRTEAAAEYRRALEHTRAAPARRHLEARLRECESEA</sequence>
<feature type="domain" description="RNA polymerase sigma-70 region 2" evidence="5">
    <location>
        <begin position="21"/>
        <end position="79"/>
    </location>
</feature>
<dbReference type="InterPro" id="IPR014284">
    <property type="entry name" value="RNA_pol_sigma-70_dom"/>
</dbReference>
<dbReference type="PANTHER" id="PTHR47756:SF2">
    <property type="entry name" value="BLL6612 PROTEIN"/>
    <property type="match status" value="1"/>
</dbReference>
<dbReference type="Gene3D" id="1.10.10.10">
    <property type="entry name" value="Winged helix-like DNA-binding domain superfamily/Winged helix DNA-binding domain"/>
    <property type="match status" value="1"/>
</dbReference>
<dbReference type="Pfam" id="PF20239">
    <property type="entry name" value="DUF6596"/>
    <property type="match status" value="1"/>
</dbReference>
<feature type="domain" description="RNA polymerase sigma factor 70 region 4 type 2" evidence="6">
    <location>
        <begin position="106"/>
        <end position="157"/>
    </location>
</feature>
<accession>A0A2M9CI71</accession>
<dbReference type="Proteomes" id="UP000228758">
    <property type="component" value="Unassembled WGS sequence"/>
</dbReference>
<feature type="domain" description="DUF6596" evidence="7">
    <location>
        <begin position="175"/>
        <end position="276"/>
    </location>
</feature>
<dbReference type="GO" id="GO:0003677">
    <property type="term" value="F:DNA binding"/>
    <property type="evidence" value="ECO:0007669"/>
    <property type="project" value="InterPro"/>
</dbReference>
<dbReference type="InterPro" id="IPR036388">
    <property type="entry name" value="WH-like_DNA-bd_sf"/>
</dbReference>
<evidence type="ECO:0000256" key="1">
    <source>
        <dbReference type="ARBA" id="ARBA00010641"/>
    </source>
</evidence>
<name>A0A2M9CI71_9MICO</name>
<dbReference type="InterPro" id="IPR013249">
    <property type="entry name" value="RNA_pol_sigma70_r4_t2"/>
</dbReference>
<keyword evidence="9" id="KW-1185">Reference proteome</keyword>
<dbReference type="Gene3D" id="1.10.1740.10">
    <property type="match status" value="1"/>
</dbReference>
<dbReference type="InterPro" id="IPR013324">
    <property type="entry name" value="RNA_pol_sigma_r3/r4-like"/>
</dbReference>
<organism evidence="8 9">
    <name type="scientific">Diaminobutyricimonas aerilata</name>
    <dbReference type="NCBI Taxonomy" id="1162967"/>
    <lineage>
        <taxon>Bacteria</taxon>
        <taxon>Bacillati</taxon>
        <taxon>Actinomycetota</taxon>
        <taxon>Actinomycetes</taxon>
        <taxon>Micrococcales</taxon>
        <taxon>Microbacteriaceae</taxon>
        <taxon>Diaminobutyricimonas</taxon>
    </lineage>
</organism>
<dbReference type="InterPro" id="IPR013325">
    <property type="entry name" value="RNA_pol_sigma_r2"/>
</dbReference>
<keyword evidence="2" id="KW-0805">Transcription regulation</keyword>
<keyword evidence="4" id="KW-0804">Transcription</keyword>
<dbReference type="RefSeq" id="WP_245866562.1">
    <property type="nucleotide sequence ID" value="NZ_PGFF01000001.1"/>
</dbReference>
<dbReference type="AlphaFoldDB" id="A0A2M9CI71"/>
<comment type="caution">
    <text evidence="8">The sequence shown here is derived from an EMBL/GenBank/DDBJ whole genome shotgun (WGS) entry which is preliminary data.</text>
</comment>
<dbReference type="NCBIfam" id="TIGR02937">
    <property type="entry name" value="sigma70-ECF"/>
    <property type="match status" value="1"/>
</dbReference>
<reference evidence="8 9" key="1">
    <citation type="submission" date="2017-11" db="EMBL/GenBank/DDBJ databases">
        <title>Genomic Encyclopedia of Archaeal and Bacterial Type Strains, Phase II (KMG-II): From Individual Species to Whole Genera.</title>
        <authorList>
            <person name="Goeker M."/>
        </authorList>
    </citation>
    <scope>NUCLEOTIDE SEQUENCE [LARGE SCALE GENOMIC DNA]</scope>
    <source>
        <strain evidence="8 9">DSM 27393</strain>
    </source>
</reference>
<evidence type="ECO:0000256" key="4">
    <source>
        <dbReference type="ARBA" id="ARBA00023163"/>
    </source>
</evidence>
<dbReference type="PANTHER" id="PTHR47756">
    <property type="entry name" value="BLL6612 PROTEIN-RELATED"/>
    <property type="match status" value="1"/>
</dbReference>
<comment type="similarity">
    <text evidence="1">Belongs to the sigma-70 factor family. ECF subfamily.</text>
</comment>
<evidence type="ECO:0000313" key="9">
    <source>
        <dbReference type="Proteomes" id="UP000228758"/>
    </source>
</evidence>
<dbReference type="InterPro" id="IPR007627">
    <property type="entry name" value="RNA_pol_sigma70_r2"/>
</dbReference>
<dbReference type="GO" id="GO:0016987">
    <property type="term" value="F:sigma factor activity"/>
    <property type="evidence" value="ECO:0007669"/>
    <property type="project" value="UniProtKB-KW"/>
</dbReference>
<evidence type="ECO:0000259" key="5">
    <source>
        <dbReference type="Pfam" id="PF04542"/>
    </source>
</evidence>
<evidence type="ECO:0000259" key="6">
    <source>
        <dbReference type="Pfam" id="PF08281"/>
    </source>
</evidence>
<evidence type="ECO:0000259" key="7">
    <source>
        <dbReference type="Pfam" id="PF20239"/>
    </source>
</evidence>
<keyword evidence="3" id="KW-0731">Sigma factor</keyword>
<dbReference type="SUPFAM" id="SSF88659">
    <property type="entry name" value="Sigma3 and sigma4 domains of RNA polymerase sigma factors"/>
    <property type="match status" value="1"/>
</dbReference>